<name>A0A6L2LA06_TANCI</name>
<dbReference type="Pfam" id="PF07714">
    <property type="entry name" value="PK_Tyr_Ser-Thr"/>
    <property type="match status" value="1"/>
</dbReference>
<dbReference type="SUPFAM" id="SSF56112">
    <property type="entry name" value="Protein kinase-like (PK-like)"/>
    <property type="match status" value="1"/>
</dbReference>
<dbReference type="GO" id="GO:0005886">
    <property type="term" value="C:plasma membrane"/>
    <property type="evidence" value="ECO:0007669"/>
    <property type="project" value="TreeGrafter"/>
</dbReference>
<dbReference type="InterPro" id="IPR001245">
    <property type="entry name" value="Ser-Thr/Tyr_kinase_cat_dom"/>
</dbReference>
<feature type="domain" description="Protein kinase" evidence="1">
    <location>
        <begin position="1"/>
        <end position="88"/>
    </location>
</feature>
<dbReference type="EMBL" id="BKCJ010004026">
    <property type="protein sequence ID" value="GEU58578.1"/>
    <property type="molecule type" value="Genomic_DNA"/>
</dbReference>
<dbReference type="Gene3D" id="1.10.510.10">
    <property type="entry name" value="Transferase(Phosphotransferase) domain 1"/>
    <property type="match status" value="1"/>
</dbReference>
<dbReference type="GO" id="GO:0004714">
    <property type="term" value="F:transmembrane receptor protein tyrosine kinase activity"/>
    <property type="evidence" value="ECO:0007669"/>
    <property type="project" value="InterPro"/>
</dbReference>
<organism evidence="2">
    <name type="scientific">Tanacetum cinerariifolium</name>
    <name type="common">Dalmatian daisy</name>
    <name type="synonym">Chrysanthemum cinerariifolium</name>
    <dbReference type="NCBI Taxonomy" id="118510"/>
    <lineage>
        <taxon>Eukaryota</taxon>
        <taxon>Viridiplantae</taxon>
        <taxon>Streptophyta</taxon>
        <taxon>Embryophyta</taxon>
        <taxon>Tracheophyta</taxon>
        <taxon>Spermatophyta</taxon>
        <taxon>Magnoliopsida</taxon>
        <taxon>eudicotyledons</taxon>
        <taxon>Gunneridae</taxon>
        <taxon>Pentapetalae</taxon>
        <taxon>asterids</taxon>
        <taxon>campanulids</taxon>
        <taxon>Asterales</taxon>
        <taxon>Asteraceae</taxon>
        <taxon>Asteroideae</taxon>
        <taxon>Anthemideae</taxon>
        <taxon>Anthemidinae</taxon>
        <taxon>Tanacetum</taxon>
    </lineage>
</organism>
<reference evidence="2" key="1">
    <citation type="journal article" date="2019" name="Sci. Rep.">
        <title>Draft genome of Tanacetum cinerariifolium, the natural source of mosquito coil.</title>
        <authorList>
            <person name="Yamashiro T."/>
            <person name="Shiraishi A."/>
            <person name="Satake H."/>
            <person name="Nakayama K."/>
        </authorList>
    </citation>
    <scope>NUCLEOTIDE SEQUENCE</scope>
</reference>
<gene>
    <name evidence="2" type="ORF">Tci_030556</name>
</gene>
<keyword evidence="2" id="KW-0418">Kinase</keyword>
<dbReference type="InterPro" id="IPR011009">
    <property type="entry name" value="Kinase-like_dom_sf"/>
</dbReference>
<evidence type="ECO:0000259" key="1">
    <source>
        <dbReference type="PROSITE" id="PS50011"/>
    </source>
</evidence>
<accession>A0A6L2LA06</accession>
<sequence length="88" mass="10105">MLLGKVYGGKLSRFNERNVVAFKRLDERFGQRGSEMILVYEHASRGSLDHILNDATLTWIQRLKICIDAAKGLSFLHDPNRTHQSYSL</sequence>
<dbReference type="InterPro" id="IPR000719">
    <property type="entry name" value="Prot_kinase_dom"/>
</dbReference>
<dbReference type="PANTHER" id="PTHR27003">
    <property type="entry name" value="OS07G0166700 PROTEIN"/>
    <property type="match status" value="1"/>
</dbReference>
<dbReference type="AlphaFoldDB" id="A0A6L2LA06"/>
<dbReference type="PROSITE" id="PS50011">
    <property type="entry name" value="PROTEIN_KINASE_DOM"/>
    <property type="match status" value="1"/>
</dbReference>
<evidence type="ECO:0000313" key="2">
    <source>
        <dbReference type="EMBL" id="GEU58578.1"/>
    </source>
</evidence>
<dbReference type="PANTHER" id="PTHR27003:SF338">
    <property type="entry name" value="TYROSINE-PROTEIN KINASE, NON-RECEPTOR JAK_TYK2-RELATED"/>
    <property type="match status" value="1"/>
</dbReference>
<protein>
    <submittedName>
        <fullName evidence="2">Protein kinase-like domain, phloem protein 2-like protein</fullName>
    </submittedName>
</protein>
<dbReference type="GO" id="GO:0005524">
    <property type="term" value="F:ATP binding"/>
    <property type="evidence" value="ECO:0007669"/>
    <property type="project" value="InterPro"/>
</dbReference>
<dbReference type="GO" id="GO:0009506">
    <property type="term" value="C:plasmodesma"/>
    <property type="evidence" value="ECO:0007669"/>
    <property type="project" value="TreeGrafter"/>
</dbReference>
<comment type="caution">
    <text evidence="2">The sequence shown here is derived from an EMBL/GenBank/DDBJ whole genome shotgun (WGS) entry which is preliminary data.</text>
</comment>
<dbReference type="InterPro" id="IPR045272">
    <property type="entry name" value="ANXUR1/2-like"/>
</dbReference>
<proteinExistence type="predicted"/>
<keyword evidence="2" id="KW-0808">Transferase</keyword>